<sequence>MALDKILMTQEGFDKLQEELHQLRTTGRAEVSEKIRIARGFGDLSENSEYDEAKNDQAVMEARIAQLEEQLKHVEIIDHDDIATDAVSVGSLVKILDVEYGDEMTYRIVSSLESGGEGETITDKSPVGQALLGHKVGEVVEVQAPAGVISFKILEISR</sequence>
<dbReference type="InterPro" id="IPR018151">
    <property type="entry name" value="TF_GreA/GreB_CS"/>
</dbReference>
<evidence type="ECO:0000259" key="11">
    <source>
        <dbReference type="Pfam" id="PF01272"/>
    </source>
</evidence>
<dbReference type="InterPro" id="IPR001437">
    <property type="entry name" value="Tscrpt_elong_fac_GreA/B_C"/>
</dbReference>
<dbReference type="NCBIfam" id="NF001263">
    <property type="entry name" value="PRK00226.1-4"/>
    <property type="match status" value="1"/>
</dbReference>
<dbReference type="InterPro" id="IPR006359">
    <property type="entry name" value="Tscrpt_elong_fac_GreA"/>
</dbReference>
<organism evidence="13 14">
    <name type="scientific">Hydrogenoanaerobacterium saccharovorans</name>
    <dbReference type="NCBI Taxonomy" id="474960"/>
    <lineage>
        <taxon>Bacteria</taxon>
        <taxon>Bacillati</taxon>
        <taxon>Bacillota</taxon>
        <taxon>Clostridia</taxon>
        <taxon>Eubacteriales</taxon>
        <taxon>Oscillospiraceae</taxon>
        <taxon>Hydrogenoanaerobacterium</taxon>
    </lineage>
</organism>
<keyword evidence="3 9" id="KW-0805">Transcription regulation</keyword>
<name>A0ABS2GJJ0_9FIRM</name>
<dbReference type="InterPro" id="IPR028624">
    <property type="entry name" value="Tscrpt_elong_fac_GreA/B"/>
</dbReference>
<dbReference type="PIRSF" id="PIRSF006092">
    <property type="entry name" value="GreA_GreB"/>
    <property type="match status" value="1"/>
</dbReference>
<dbReference type="Gene3D" id="1.10.287.180">
    <property type="entry name" value="Transcription elongation factor, GreA/GreB, N-terminal domain"/>
    <property type="match status" value="1"/>
</dbReference>
<keyword evidence="4 9" id="KW-0175">Coiled coil</keyword>
<evidence type="ECO:0000256" key="4">
    <source>
        <dbReference type="ARBA" id="ARBA00023054"/>
    </source>
</evidence>
<dbReference type="Gene3D" id="3.10.50.30">
    <property type="entry name" value="Transcription elongation factor, GreA/GreB, C-terminal domain"/>
    <property type="match status" value="1"/>
</dbReference>
<dbReference type="PANTHER" id="PTHR30437:SF4">
    <property type="entry name" value="TRANSCRIPTION ELONGATION FACTOR GREA"/>
    <property type="match status" value="1"/>
</dbReference>
<evidence type="ECO:0000256" key="7">
    <source>
        <dbReference type="ARBA" id="ARBA00024916"/>
    </source>
</evidence>
<evidence type="ECO:0000256" key="3">
    <source>
        <dbReference type="ARBA" id="ARBA00023015"/>
    </source>
</evidence>
<reference evidence="13 14" key="1">
    <citation type="journal article" date="2021" name="Sci. Rep.">
        <title>The distribution of antibiotic resistance genes in chicken gut microbiota commensals.</title>
        <authorList>
            <person name="Juricova H."/>
            <person name="Matiasovicova J."/>
            <person name="Kubasova T."/>
            <person name="Cejkova D."/>
            <person name="Rychlik I."/>
        </authorList>
    </citation>
    <scope>NUCLEOTIDE SEQUENCE [LARGE SCALE GENOMIC DNA]</scope>
    <source>
        <strain evidence="13 14">An564</strain>
    </source>
</reference>
<evidence type="ECO:0000313" key="14">
    <source>
        <dbReference type="Proteomes" id="UP000724149"/>
    </source>
</evidence>
<keyword evidence="5 9" id="KW-0238">DNA-binding</keyword>
<dbReference type="Proteomes" id="UP000724149">
    <property type="component" value="Unassembled WGS sequence"/>
</dbReference>
<dbReference type="EMBL" id="JACSNR010000002">
    <property type="protein sequence ID" value="MBM6922630.1"/>
    <property type="molecule type" value="Genomic_DNA"/>
</dbReference>
<evidence type="ECO:0000256" key="2">
    <source>
        <dbReference type="ARBA" id="ARBA00013729"/>
    </source>
</evidence>
<feature type="domain" description="Transcription elongation factor GreA/GreB C-terminal" evidence="11">
    <location>
        <begin position="84"/>
        <end position="157"/>
    </location>
</feature>
<dbReference type="SUPFAM" id="SSF46557">
    <property type="entry name" value="GreA transcript cleavage protein, N-terminal domain"/>
    <property type="match status" value="1"/>
</dbReference>
<dbReference type="InterPro" id="IPR036805">
    <property type="entry name" value="Tscrpt_elong_fac_GreA/B_N_sf"/>
</dbReference>
<evidence type="ECO:0000256" key="5">
    <source>
        <dbReference type="ARBA" id="ARBA00023125"/>
    </source>
</evidence>
<proteinExistence type="inferred from homology"/>
<feature type="coiled-coil region" evidence="9">
    <location>
        <begin position="50"/>
        <end position="77"/>
    </location>
</feature>
<comment type="function">
    <text evidence="7 9 10">Necessary for efficient RNA polymerase transcription elongation past template-encoded arresting sites. The arresting sites in DNA have the property of trapping a certain fraction of elongating RNA polymerases that pass through, resulting in locked ternary complexes. Cleavage of the nascent transcript by cleavage factors such as GreA or GreB allows the resumption of elongation from the new 3'terminus. GreA releases sequences of 2 to 3 nucleotides.</text>
</comment>
<keyword evidence="13" id="KW-0648">Protein biosynthesis</keyword>
<dbReference type="Pfam" id="PF01272">
    <property type="entry name" value="GreA_GreB"/>
    <property type="match status" value="1"/>
</dbReference>
<dbReference type="NCBIfam" id="TIGR01462">
    <property type="entry name" value="greA"/>
    <property type="match status" value="1"/>
</dbReference>
<keyword evidence="6 9" id="KW-0804">Transcription</keyword>
<dbReference type="Pfam" id="PF03449">
    <property type="entry name" value="GreA_GreB_N"/>
    <property type="match status" value="1"/>
</dbReference>
<dbReference type="InterPro" id="IPR022691">
    <property type="entry name" value="Tscrpt_elong_fac_GreA/B_N"/>
</dbReference>
<comment type="similarity">
    <text evidence="1 9 10">Belongs to the GreA/GreB family.</text>
</comment>
<accession>A0ABS2GJJ0</accession>
<dbReference type="RefSeq" id="WP_177502569.1">
    <property type="nucleotide sequence ID" value="NZ_JACSNR010000002.1"/>
</dbReference>
<evidence type="ECO:0000256" key="6">
    <source>
        <dbReference type="ARBA" id="ARBA00023163"/>
    </source>
</evidence>
<dbReference type="PANTHER" id="PTHR30437">
    <property type="entry name" value="TRANSCRIPTION ELONGATION FACTOR GREA"/>
    <property type="match status" value="1"/>
</dbReference>
<comment type="caution">
    <text evidence="13">The sequence shown here is derived from an EMBL/GenBank/DDBJ whole genome shotgun (WGS) entry which is preliminary data.</text>
</comment>
<keyword evidence="13" id="KW-0251">Elongation factor</keyword>
<dbReference type="InterPro" id="IPR023459">
    <property type="entry name" value="Tscrpt_elong_fac_GreA/B_fam"/>
</dbReference>
<evidence type="ECO:0000313" key="13">
    <source>
        <dbReference type="EMBL" id="MBM6922630.1"/>
    </source>
</evidence>
<dbReference type="SUPFAM" id="SSF54534">
    <property type="entry name" value="FKBP-like"/>
    <property type="match status" value="1"/>
</dbReference>
<dbReference type="GO" id="GO:0003746">
    <property type="term" value="F:translation elongation factor activity"/>
    <property type="evidence" value="ECO:0007669"/>
    <property type="project" value="UniProtKB-KW"/>
</dbReference>
<dbReference type="PROSITE" id="PS00829">
    <property type="entry name" value="GREAB_1"/>
    <property type="match status" value="1"/>
</dbReference>
<evidence type="ECO:0000256" key="10">
    <source>
        <dbReference type="RuleBase" id="RU000556"/>
    </source>
</evidence>
<evidence type="ECO:0000256" key="1">
    <source>
        <dbReference type="ARBA" id="ARBA00008213"/>
    </source>
</evidence>
<evidence type="ECO:0000259" key="12">
    <source>
        <dbReference type="Pfam" id="PF03449"/>
    </source>
</evidence>
<dbReference type="HAMAP" id="MF_00105">
    <property type="entry name" value="GreA_GreB"/>
    <property type="match status" value="1"/>
</dbReference>
<feature type="domain" description="Transcription elongation factor GreA/GreB N-terminal" evidence="12">
    <location>
        <begin position="6"/>
        <end position="76"/>
    </location>
</feature>
<keyword evidence="14" id="KW-1185">Reference proteome</keyword>
<gene>
    <name evidence="9 13" type="primary">greA</name>
    <name evidence="13" type="ORF">H9X81_02815</name>
</gene>
<protein>
    <recommendedName>
        <fullName evidence="2 9">Transcription elongation factor GreA</fullName>
    </recommendedName>
    <alternativeName>
        <fullName evidence="8 9">Transcript cleavage factor GreA</fullName>
    </alternativeName>
</protein>
<evidence type="ECO:0000256" key="8">
    <source>
        <dbReference type="ARBA" id="ARBA00030776"/>
    </source>
</evidence>
<evidence type="ECO:0000256" key="9">
    <source>
        <dbReference type="HAMAP-Rule" id="MF_00105"/>
    </source>
</evidence>
<dbReference type="InterPro" id="IPR036953">
    <property type="entry name" value="GreA/GreB_C_sf"/>
</dbReference>